<organism evidence="6 7">
    <name type="scientific">Bicyclus anynana</name>
    <name type="common">Squinting bush brown butterfly</name>
    <dbReference type="NCBI Taxonomy" id="110368"/>
    <lineage>
        <taxon>Eukaryota</taxon>
        <taxon>Metazoa</taxon>
        <taxon>Ecdysozoa</taxon>
        <taxon>Arthropoda</taxon>
        <taxon>Hexapoda</taxon>
        <taxon>Insecta</taxon>
        <taxon>Pterygota</taxon>
        <taxon>Neoptera</taxon>
        <taxon>Endopterygota</taxon>
        <taxon>Lepidoptera</taxon>
        <taxon>Glossata</taxon>
        <taxon>Ditrysia</taxon>
        <taxon>Papilionoidea</taxon>
        <taxon>Nymphalidae</taxon>
        <taxon>Satyrinae</taxon>
        <taxon>Satyrini</taxon>
        <taxon>Mycalesina</taxon>
        <taxon>Bicyclus</taxon>
    </lineage>
</organism>
<comment type="similarity">
    <text evidence="1">Belongs to the CCDC22 family.</text>
</comment>
<evidence type="ECO:0000256" key="3">
    <source>
        <dbReference type="SAM" id="Coils"/>
    </source>
</evidence>
<evidence type="ECO:0000259" key="5">
    <source>
        <dbReference type="Pfam" id="PF21674"/>
    </source>
</evidence>
<evidence type="ECO:0000259" key="4">
    <source>
        <dbReference type="Pfam" id="PF05667"/>
    </source>
</evidence>
<dbReference type="Pfam" id="PF21674">
    <property type="entry name" value="CCDC22_N"/>
    <property type="match status" value="1"/>
</dbReference>
<dbReference type="PANTHER" id="PTHR15668:SF4">
    <property type="entry name" value="COILED-COIL DOMAIN-CONTAINING PROTEIN 22"/>
    <property type="match status" value="1"/>
</dbReference>
<dbReference type="RefSeq" id="XP_052738182.1">
    <property type="nucleotide sequence ID" value="XM_052882222.1"/>
</dbReference>
<evidence type="ECO:0000313" key="6">
    <source>
        <dbReference type="Proteomes" id="UP001652582"/>
    </source>
</evidence>
<evidence type="ECO:0000256" key="1">
    <source>
        <dbReference type="ARBA" id="ARBA00006438"/>
    </source>
</evidence>
<keyword evidence="3" id="KW-0175">Coiled coil</keyword>
<dbReference type="PANTHER" id="PTHR15668">
    <property type="entry name" value="JM1 PROTEIN"/>
    <property type="match status" value="1"/>
</dbReference>
<feature type="coiled-coil region" evidence="3">
    <location>
        <begin position="220"/>
        <end position="268"/>
    </location>
</feature>
<feature type="domain" description="CCDC22 coiled-coil" evidence="4">
    <location>
        <begin position="186"/>
        <end position="479"/>
    </location>
</feature>
<protein>
    <recommendedName>
        <fullName evidence="2">Coiled-coil domain-containing protein 22 homolog</fullName>
    </recommendedName>
</protein>
<dbReference type="GeneID" id="112053948"/>
<evidence type="ECO:0000313" key="7">
    <source>
        <dbReference type="RefSeq" id="XP_052738182.1"/>
    </source>
</evidence>
<feature type="coiled-coil region" evidence="3">
    <location>
        <begin position="386"/>
        <end position="413"/>
    </location>
</feature>
<keyword evidence="6" id="KW-1185">Reference proteome</keyword>
<accession>A0ABM3LGI0</accession>
<reference evidence="7" key="1">
    <citation type="submission" date="2025-08" db="UniProtKB">
        <authorList>
            <consortium name="RefSeq"/>
        </authorList>
    </citation>
    <scope>IDENTIFICATION</scope>
</reference>
<dbReference type="InterPro" id="IPR048348">
    <property type="entry name" value="CCDC22_CC"/>
</dbReference>
<dbReference type="InterPro" id="IPR008530">
    <property type="entry name" value="CCDC22"/>
</dbReference>
<dbReference type="InterPro" id="IPR048349">
    <property type="entry name" value="CCDC22_N"/>
</dbReference>
<proteinExistence type="inferred from homology"/>
<gene>
    <name evidence="7" type="primary">LOC112053948</name>
</gene>
<feature type="domain" description="CCDC22 N-terminal" evidence="5">
    <location>
        <begin position="1"/>
        <end position="107"/>
    </location>
</feature>
<sequence>MEEVDSIILHFLRQLNINIDDEIKNIGDLPVERIIESAARCITAIDPNIKVPSKLPSGLSQRIEVAAQIASICKDLGYQNDVGYQTFLYHNETELRQVFMFLVEKLPSEDNKPTTKVYPSNKKHQLFQQISNKIAEDLNTIWIPPCCKPVHSTVGDFICKQDQSSNTEIDSEDIIKKLLKIKAIKSTNKNFNVAKSVEDIQTNNQQNLSEIKQYKSDKSLKELKEMAILLRQKLDTLESERNLMDVEYSQALKNCDRANADLKNIQNILCSAGIEQIETDGVDNIIEKVHEDIAVLHTKSEDLTSKNLSLKVEIGKLKANNSLNESERGKCRRILINLKETAKSMKEECEKKEEFRNLLKNKYEKLRGGNKRHIYTKRILEIIGNVVKQNAEIKKILEDTRQLQKEINTLEGQLDRCFSIADETLFKDAKRDDQAKKAYKLLALLHSECNTIVTLVNDTGILSRDIIDLEDNIKAEKSKRTEDILQKIQLDLSKLKNEATSK</sequence>
<evidence type="ECO:0000256" key="2">
    <source>
        <dbReference type="ARBA" id="ARBA00017553"/>
    </source>
</evidence>
<dbReference type="Proteomes" id="UP001652582">
    <property type="component" value="Chromosome 6"/>
</dbReference>
<name>A0ABM3LGI0_BICAN</name>
<feature type="coiled-coil region" evidence="3">
    <location>
        <begin position="335"/>
        <end position="362"/>
    </location>
</feature>
<dbReference type="Pfam" id="PF05667">
    <property type="entry name" value="CCDC22_CC"/>
    <property type="match status" value="1"/>
</dbReference>